<name>A0ABZ0ZNR5_9ACTN</name>
<feature type="transmembrane region" description="Helical" evidence="7">
    <location>
        <begin position="306"/>
        <end position="331"/>
    </location>
</feature>
<dbReference type="PANTHER" id="PTHR33406:SF13">
    <property type="entry name" value="MEMBRANE PROTEIN YDFJ"/>
    <property type="match status" value="1"/>
</dbReference>
<dbReference type="Proteomes" id="UP001327225">
    <property type="component" value="Chromosome"/>
</dbReference>
<feature type="domain" description="SSD" evidence="8">
    <location>
        <begin position="531"/>
        <end position="700"/>
    </location>
</feature>
<dbReference type="RefSeq" id="WP_322936613.1">
    <property type="nucleotide sequence ID" value="NZ_CP141059.1"/>
</dbReference>
<dbReference type="InterPro" id="IPR004869">
    <property type="entry name" value="MMPL_dom"/>
</dbReference>
<evidence type="ECO:0000256" key="4">
    <source>
        <dbReference type="ARBA" id="ARBA00022989"/>
    </source>
</evidence>
<dbReference type="PANTHER" id="PTHR33406">
    <property type="entry name" value="MEMBRANE PROTEIN MJ1562-RELATED"/>
    <property type="match status" value="1"/>
</dbReference>
<keyword evidence="10" id="KW-1185">Reference proteome</keyword>
<evidence type="ECO:0000259" key="8">
    <source>
        <dbReference type="PROSITE" id="PS50156"/>
    </source>
</evidence>
<sequence>MSPNPLTSVSMRAARWSATHPWRAIGGWLLLVAIAVGLAATVSPQEASDEDYRLGESGRADRWVHEAGLDAPDSEEVLVTADDAADGPLDQSTAEKAGARLVDAVGTLEGVDGVSEPQWNPDRTAMLISIQLARDHDDADPIVAAVADVRSDFPDLDVRQTGDLSLDDAIDERVADDLSSAEGISLPITLVLMLLAFGALIAAGIPVLLAATSVAVTIGISAPLSHLFPAEPTVTSMIVLIGMAVGVDYSLFYLKREREERARGRSTRDAVEIAAQTSGHSILVSGGAVICAMAGLFLMTDVTFNSLAMGSILVVAIAVLGSITVLPALLAKLGRWVDRPRVPLLWRLNRRLSGRLGEGGISRRVLGPVLRHPVVALIVGVAVVGALAVPALGMKTHSGNLDTLPGDIAEVQTIKAVIEEFPSEGPVAQVVVRAPADDQAAVAAQLDDLGRRAAASGMFRAPSAPVENSDDGRTSVLELAMPFEESDDEVDEALLMLRDQLVPASVDSSGAEVAVGGGPAESLDAQERMSDRLPLIIAFVLVLTFLMMVFAFKSVPIALISTVLNLASVAVAFGLMTLVFQHGVGESLLDFTSPGFVIDWIPLFVLVVLVGLSMDYHVFVVSRIREHVERGLPARLAVQRGVSETAGVITSAAAVMVSVFAIFATLSMLEMKMMGVGLSAAILLDATLVRLVILPAALVLLGERAWWPRRPRRPQGSPVVEPDPALAVAGR</sequence>
<dbReference type="Pfam" id="PF03176">
    <property type="entry name" value="MMPL"/>
    <property type="match status" value="2"/>
</dbReference>
<evidence type="ECO:0000313" key="10">
    <source>
        <dbReference type="Proteomes" id="UP001327225"/>
    </source>
</evidence>
<comment type="subcellular location">
    <subcellularLocation>
        <location evidence="1">Cell membrane</location>
        <topology evidence="1">Multi-pass membrane protein</topology>
    </subcellularLocation>
</comment>
<dbReference type="PROSITE" id="PS50156">
    <property type="entry name" value="SSD"/>
    <property type="match status" value="1"/>
</dbReference>
<keyword evidence="3 7" id="KW-0812">Transmembrane</keyword>
<keyword evidence="4 7" id="KW-1133">Transmembrane helix</keyword>
<feature type="transmembrane region" description="Helical" evidence="7">
    <location>
        <begin position="184"/>
        <end position="202"/>
    </location>
</feature>
<proteinExistence type="predicted"/>
<feature type="transmembrane region" description="Helical" evidence="7">
    <location>
        <begin position="678"/>
        <end position="702"/>
    </location>
</feature>
<keyword evidence="5 7" id="KW-0472">Membrane</keyword>
<feature type="transmembrane region" description="Helical" evidence="7">
    <location>
        <begin position="645"/>
        <end position="666"/>
    </location>
</feature>
<keyword evidence="2" id="KW-1003">Cell membrane</keyword>
<dbReference type="Gene3D" id="1.20.1640.10">
    <property type="entry name" value="Multidrug efflux transporter AcrB transmembrane domain"/>
    <property type="match status" value="2"/>
</dbReference>
<gene>
    <name evidence="9" type="ORF">SHK19_14225</name>
</gene>
<evidence type="ECO:0000313" key="9">
    <source>
        <dbReference type="EMBL" id="WQQ25118.1"/>
    </source>
</evidence>
<evidence type="ECO:0000256" key="3">
    <source>
        <dbReference type="ARBA" id="ARBA00022692"/>
    </source>
</evidence>
<evidence type="ECO:0000256" key="1">
    <source>
        <dbReference type="ARBA" id="ARBA00004651"/>
    </source>
</evidence>
<evidence type="ECO:0000256" key="7">
    <source>
        <dbReference type="SAM" id="Phobius"/>
    </source>
</evidence>
<dbReference type="InterPro" id="IPR050545">
    <property type="entry name" value="Mycobact_MmpL"/>
</dbReference>
<feature type="transmembrane region" description="Helical" evidence="7">
    <location>
        <begin position="600"/>
        <end position="624"/>
    </location>
</feature>
<accession>A0ABZ0ZNR5</accession>
<protein>
    <submittedName>
        <fullName evidence="9">MMPL family transporter</fullName>
    </submittedName>
</protein>
<evidence type="ECO:0000256" key="6">
    <source>
        <dbReference type="SAM" id="MobiDB-lite"/>
    </source>
</evidence>
<evidence type="ECO:0000256" key="2">
    <source>
        <dbReference type="ARBA" id="ARBA00022475"/>
    </source>
</evidence>
<feature type="transmembrane region" description="Helical" evidence="7">
    <location>
        <begin position="559"/>
        <end position="580"/>
    </location>
</feature>
<dbReference type="EMBL" id="CP141059">
    <property type="protein sequence ID" value="WQQ25118.1"/>
    <property type="molecule type" value="Genomic_DNA"/>
</dbReference>
<reference evidence="10" key="1">
    <citation type="submission" date="2023-12" db="EMBL/GenBank/DDBJ databases">
        <title>Novel species in genus Nocardioides.</title>
        <authorList>
            <person name="Zhou H."/>
        </authorList>
    </citation>
    <scope>NUCLEOTIDE SEQUENCE [LARGE SCALE GENOMIC DNA]</scope>
    <source>
        <strain evidence="10">HM61</strain>
    </source>
</reference>
<dbReference type="InterPro" id="IPR000731">
    <property type="entry name" value="SSD"/>
</dbReference>
<feature type="region of interest" description="Disordered" evidence="6">
    <location>
        <begin position="711"/>
        <end position="731"/>
    </location>
</feature>
<feature type="transmembrane region" description="Helical" evidence="7">
    <location>
        <begin position="282"/>
        <end position="300"/>
    </location>
</feature>
<feature type="transmembrane region" description="Helical" evidence="7">
    <location>
        <begin position="374"/>
        <end position="393"/>
    </location>
</feature>
<feature type="transmembrane region" description="Helical" evidence="7">
    <location>
        <begin position="533"/>
        <end position="552"/>
    </location>
</feature>
<feature type="transmembrane region" description="Helical" evidence="7">
    <location>
        <begin position="234"/>
        <end position="254"/>
    </location>
</feature>
<evidence type="ECO:0000256" key="5">
    <source>
        <dbReference type="ARBA" id="ARBA00023136"/>
    </source>
</evidence>
<organism evidence="9 10">
    <name type="scientific">Nocardioides bizhenqiangii</name>
    <dbReference type="NCBI Taxonomy" id="3095076"/>
    <lineage>
        <taxon>Bacteria</taxon>
        <taxon>Bacillati</taxon>
        <taxon>Actinomycetota</taxon>
        <taxon>Actinomycetes</taxon>
        <taxon>Propionibacteriales</taxon>
        <taxon>Nocardioidaceae</taxon>
        <taxon>Nocardioides</taxon>
    </lineage>
</organism>
<dbReference type="SUPFAM" id="SSF82866">
    <property type="entry name" value="Multidrug efflux transporter AcrB transmembrane domain"/>
    <property type="match status" value="2"/>
</dbReference>